<keyword evidence="10" id="KW-0413">Isomerase</keyword>
<dbReference type="EC" id="2.7.7.13" evidence="2"/>
<dbReference type="InterPro" id="IPR029044">
    <property type="entry name" value="Nucleotide-diphossugar_trans"/>
</dbReference>
<dbReference type="Proteomes" id="UP000190102">
    <property type="component" value="Unassembled WGS sequence"/>
</dbReference>
<organism evidence="10 11">
    <name type="scientific">Trichlorobacter thiogenes</name>
    <dbReference type="NCBI Taxonomy" id="115783"/>
    <lineage>
        <taxon>Bacteria</taxon>
        <taxon>Pseudomonadati</taxon>
        <taxon>Thermodesulfobacteriota</taxon>
        <taxon>Desulfuromonadia</taxon>
        <taxon>Geobacterales</taxon>
        <taxon>Geobacteraceae</taxon>
        <taxon>Trichlorobacter</taxon>
    </lineage>
</organism>
<dbReference type="SUPFAM" id="SSF53448">
    <property type="entry name" value="Nucleotide-diphospho-sugar transferases"/>
    <property type="match status" value="1"/>
</dbReference>
<evidence type="ECO:0000256" key="5">
    <source>
        <dbReference type="ARBA" id="ARBA00022741"/>
    </source>
</evidence>
<dbReference type="InterPro" id="IPR049577">
    <property type="entry name" value="GMPP_N"/>
</dbReference>
<evidence type="ECO:0000259" key="8">
    <source>
        <dbReference type="Pfam" id="PF00483"/>
    </source>
</evidence>
<feature type="domain" description="MannoseP isomerase/GMP-like beta-helix" evidence="9">
    <location>
        <begin position="297"/>
        <end position="349"/>
    </location>
</feature>
<evidence type="ECO:0000256" key="7">
    <source>
        <dbReference type="ARBA" id="ARBA00047343"/>
    </source>
</evidence>
<evidence type="ECO:0000256" key="6">
    <source>
        <dbReference type="ARBA" id="ARBA00023134"/>
    </source>
</evidence>
<keyword evidence="3" id="KW-0808">Transferase</keyword>
<dbReference type="RefSeq" id="WP_078790995.1">
    <property type="nucleotide sequence ID" value="NZ_FUWR01000018.1"/>
</dbReference>
<evidence type="ECO:0000256" key="1">
    <source>
        <dbReference type="ARBA" id="ARBA00006115"/>
    </source>
</evidence>
<evidence type="ECO:0000256" key="4">
    <source>
        <dbReference type="ARBA" id="ARBA00022695"/>
    </source>
</evidence>
<keyword evidence="5" id="KW-0547">Nucleotide-binding</keyword>
<dbReference type="InterPro" id="IPR051161">
    <property type="entry name" value="Mannose-6P_isomerase_type2"/>
</dbReference>
<accession>A0A1T4R9Y8</accession>
<dbReference type="GO" id="GO:0005525">
    <property type="term" value="F:GTP binding"/>
    <property type="evidence" value="ECO:0007669"/>
    <property type="project" value="UniProtKB-KW"/>
</dbReference>
<dbReference type="STRING" id="115783.SAMN02745119_02765"/>
<evidence type="ECO:0000259" key="9">
    <source>
        <dbReference type="Pfam" id="PF22640"/>
    </source>
</evidence>
<dbReference type="Pfam" id="PF22640">
    <property type="entry name" value="ManC_GMP_beta-helix"/>
    <property type="match status" value="1"/>
</dbReference>
<dbReference type="Pfam" id="PF00483">
    <property type="entry name" value="NTP_transferase"/>
    <property type="match status" value="1"/>
</dbReference>
<dbReference type="InterPro" id="IPR005835">
    <property type="entry name" value="NTP_transferase_dom"/>
</dbReference>
<reference evidence="11" key="1">
    <citation type="submission" date="2017-02" db="EMBL/GenBank/DDBJ databases">
        <authorList>
            <person name="Varghese N."/>
            <person name="Submissions S."/>
        </authorList>
    </citation>
    <scope>NUCLEOTIDE SEQUENCE [LARGE SCALE GENOMIC DNA]</scope>
    <source>
        <strain evidence="11">ATCC BAA-34</strain>
    </source>
</reference>
<dbReference type="GO" id="GO:0004475">
    <property type="term" value="F:mannose-1-phosphate guanylyltransferase (GTP) activity"/>
    <property type="evidence" value="ECO:0007669"/>
    <property type="project" value="UniProtKB-EC"/>
</dbReference>
<gene>
    <name evidence="10" type="ORF">SAMN02745119_02765</name>
</gene>
<sequence>MYVVILAGGSGTRFWPVSRTARPKQLISVTDGPTMLQRTVERILPLKPKRVLVITNRLQAAETERQLAGYRASVPVDVIAEPVGRNTAPAVGLAATIIAAHDLEGVMAVLPADHYIRDDQGLRQSLQLAANSARNGWLMTLGIVPTSPETGYGYLEADMSLRGLGPFPVTRFVEKPDRATALAYLEAGTYFWNSGMFVWRADTILAEIGCYMPELAAQLERMTFGDVWDLADLSGQIADIYAAIGGQSIDYGVMEQSERVQMVPADIGWSDVGSWSALPEVTELDAQGTVVANCSSYVNIDSSGCIVSGNGNVVATVGVRDLIVVATGDAVLVCPKDRAQDVKKVVEQLAAQGLENYL</sequence>
<keyword evidence="4" id="KW-0548">Nucleotidyltransferase</keyword>
<dbReference type="InterPro" id="IPR054566">
    <property type="entry name" value="ManC/GMP-like_b-helix"/>
</dbReference>
<dbReference type="AlphaFoldDB" id="A0A1T4R9Y8"/>
<evidence type="ECO:0000256" key="2">
    <source>
        <dbReference type="ARBA" id="ARBA00012387"/>
    </source>
</evidence>
<comment type="similarity">
    <text evidence="1">Belongs to the mannose-6-phosphate isomerase type 2 family.</text>
</comment>
<keyword evidence="6" id="KW-0342">GTP-binding</keyword>
<protein>
    <recommendedName>
        <fullName evidence="2">mannose-1-phosphate guanylyltransferase</fullName>
        <ecNumber evidence="2">2.7.7.13</ecNumber>
    </recommendedName>
</protein>
<keyword evidence="11" id="KW-1185">Reference proteome</keyword>
<dbReference type="PANTHER" id="PTHR46390">
    <property type="entry name" value="MANNOSE-1-PHOSPHATE GUANYLYLTRANSFERASE"/>
    <property type="match status" value="1"/>
</dbReference>
<name>A0A1T4R9Y8_9BACT</name>
<dbReference type="FunFam" id="3.90.550.10:FF:000046">
    <property type="entry name" value="Mannose-1-phosphate guanylyltransferase (GDP)"/>
    <property type="match status" value="1"/>
</dbReference>
<dbReference type="PANTHER" id="PTHR46390:SF1">
    <property type="entry name" value="MANNOSE-1-PHOSPHATE GUANYLYLTRANSFERASE"/>
    <property type="match status" value="1"/>
</dbReference>
<dbReference type="GO" id="GO:0016853">
    <property type="term" value="F:isomerase activity"/>
    <property type="evidence" value="ECO:0007669"/>
    <property type="project" value="UniProtKB-KW"/>
</dbReference>
<dbReference type="CDD" id="cd02509">
    <property type="entry name" value="GDP-M1P_Guanylyltransferase"/>
    <property type="match status" value="1"/>
</dbReference>
<comment type="catalytic activity">
    <reaction evidence="7">
        <text>alpha-D-mannose 1-phosphate + GTP + H(+) = GDP-alpha-D-mannose + diphosphate</text>
        <dbReference type="Rhea" id="RHEA:15229"/>
        <dbReference type="ChEBI" id="CHEBI:15378"/>
        <dbReference type="ChEBI" id="CHEBI:33019"/>
        <dbReference type="ChEBI" id="CHEBI:37565"/>
        <dbReference type="ChEBI" id="CHEBI:57527"/>
        <dbReference type="ChEBI" id="CHEBI:58409"/>
        <dbReference type="EC" id="2.7.7.13"/>
    </reaction>
</comment>
<dbReference type="Gene3D" id="3.90.550.10">
    <property type="entry name" value="Spore Coat Polysaccharide Biosynthesis Protein SpsA, Chain A"/>
    <property type="match status" value="1"/>
</dbReference>
<dbReference type="GO" id="GO:0009298">
    <property type="term" value="P:GDP-mannose biosynthetic process"/>
    <property type="evidence" value="ECO:0007669"/>
    <property type="project" value="TreeGrafter"/>
</dbReference>
<dbReference type="SUPFAM" id="SSF159283">
    <property type="entry name" value="Guanosine diphospho-D-mannose pyrophosphorylase/mannose-6-phosphate isomerase linker domain"/>
    <property type="match status" value="1"/>
</dbReference>
<evidence type="ECO:0000313" key="10">
    <source>
        <dbReference type="EMBL" id="SKA12626.1"/>
    </source>
</evidence>
<feature type="domain" description="Nucleotidyl transferase" evidence="8">
    <location>
        <begin position="3"/>
        <end position="286"/>
    </location>
</feature>
<evidence type="ECO:0000256" key="3">
    <source>
        <dbReference type="ARBA" id="ARBA00022679"/>
    </source>
</evidence>
<proteinExistence type="inferred from homology"/>
<evidence type="ECO:0000313" key="11">
    <source>
        <dbReference type="Proteomes" id="UP000190102"/>
    </source>
</evidence>
<dbReference type="EMBL" id="FUWR01000018">
    <property type="protein sequence ID" value="SKA12626.1"/>
    <property type="molecule type" value="Genomic_DNA"/>
</dbReference>
<dbReference type="OrthoDB" id="9806359at2"/>